<feature type="transmembrane region" description="Helical" evidence="13">
    <location>
        <begin position="170"/>
        <end position="190"/>
    </location>
</feature>
<dbReference type="InterPro" id="IPR050222">
    <property type="entry name" value="MATE_MdtK"/>
</dbReference>
<feature type="transmembrane region" description="Helical" evidence="13">
    <location>
        <begin position="285"/>
        <end position="305"/>
    </location>
</feature>
<keyword evidence="6" id="KW-0050">Antiport</keyword>
<sequence length="449" mass="49196">MSLNNKRDLILNGNINRMILILALPVMANNLIQTIYNLTDTYFVSKLGTTQIASIQFIWPVIFFMISIGMGVSIAGTSLISQYIGANELENAKKVTGQVISFSFLISIFLGVVGFFLTSPLLKFMGAKGEFLLYSTSFLKIIFIGSPTMFAMFSYNAIRSGLGDTVKPMIIGLLSVILNIILDPVLIFYFHMGVKGAAIATVISRAIFGLYAILTLFNQNNDFYISYKHLLIDKSLLSKIIKIGIPSSIGQSTTAVGFMVLNIFIVSFGEATLTAFAIGNRINSLILMPAMGIGSALATIVGQNLGADNPKRAKKAVFSSTVITTAFLVLGGMILIYFASPIVKLFSSDPSVISQGTYYLILVTLSIPLMGFFQILIGTFQGSGHTLSAMIMMMGRLWALRIPMIIIFKNYTNLGTNSVWYAMILSNLIICIVGYIIYKTGKWQRKKIK</sequence>
<gene>
    <name evidence="14" type="ORF">HLPR_07640</name>
</gene>
<evidence type="ECO:0000256" key="7">
    <source>
        <dbReference type="ARBA" id="ARBA00022475"/>
    </source>
</evidence>
<feature type="transmembrane region" description="Helical" evidence="13">
    <location>
        <begin position="138"/>
        <end position="158"/>
    </location>
</feature>
<protein>
    <recommendedName>
        <fullName evidence="4">Probable multidrug resistance protein NorM</fullName>
    </recommendedName>
    <alternativeName>
        <fullName evidence="12">Multidrug-efflux transporter</fullName>
    </alternativeName>
</protein>
<evidence type="ECO:0000256" key="11">
    <source>
        <dbReference type="ARBA" id="ARBA00023136"/>
    </source>
</evidence>
<proteinExistence type="inferred from homology"/>
<feature type="transmembrane region" description="Helical" evidence="13">
    <location>
        <begin position="358"/>
        <end position="377"/>
    </location>
</feature>
<dbReference type="GO" id="GO:0042910">
    <property type="term" value="F:xenobiotic transmembrane transporter activity"/>
    <property type="evidence" value="ECO:0007669"/>
    <property type="project" value="InterPro"/>
</dbReference>
<feature type="transmembrane region" description="Helical" evidence="13">
    <location>
        <begin position="317"/>
        <end position="338"/>
    </location>
</feature>
<reference evidence="14 15" key="1">
    <citation type="submission" date="2023-08" db="EMBL/GenBank/DDBJ databases">
        <title>Helicovermis profunda gen. nov., sp. nov., a novel mesophilic, fermentative bacterium within the Bacillota from a deep-sea hydrothermal vent chimney.</title>
        <authorList>
            <person name="Miyazaki U."/>
            <person name="Mizutani D."/>
            <person name="Hashimoto Y."/>
            <person name="Tame A."/>
            <person name="Sawayama S."/>
            <person name="Miyazaki J."/>
            <person name="Takai K."/>
            <person name="Nakagawa S."/>
        </authorList>
    </citation>
    <scope>NUCLEOTIDE SEQUENCE [LARGE SCALE GENOMIC DNA]</scope>
    <source>
        <strain evidence="14 15">S502</strain>
    </source>
</reference>
<evidence type="ECO:0000256" key="12">
    <source>
        <dbReference type="ARBA" id="ARBA00031636"/>
    </source>
</evidence>
<dbReference type="InterPro" id="IPR048279">
    <property type="entry name" value="MdtK-like"/>
</dbReference>
<evidence type="ECO:0000256" key="10">
    <source>
        <dbReference type="ARBA" id="ARBA00023065"/>
    </source>
</evidence>
<evidence type="ECO:0000256" key="9">
    <source>
        <dbReference type="ARBA" id="ARBA00022989"/>
    </source>
</evidence>
<feature type="transmembrane region" description="Helical" evidence="13">
    <location>
        <begin position="389"/>
        <end position="408"/>
    </location>
</feature>
<keyword evidence="8 13" id="KW-0812">Transmembrane</keyword>
<feature type="transmembrane region" description="Helical" evidence="13">
    <location>
        <begin position="196"/>
        <end position="217"/>
    </location>
</feature>
<comment type="subcellular location">
    <subcellularLocation>
        <location evidence="2">Cell membrane</location>
        <topology evidence="2">Multi-pass membrane protein</topology>
    </subcellularLocation>
</comment>
<evidence type="ECO:0000256" key="13">
    <source>
        <dbReference type="SAM" id="Phobius"/>
    </source>
</evidence>
<dbReference type="Pfam" id="PF01554">
    <property type="entry name" value="MatE"/>
    <property type="match status" value="2"/>
</dbReference>
<feature type="transmembrane region" description="Helical" evidence="13">
    <location>
        <begin position="420"/>
        <end position="438"/>
    </location>
</feature>
<evidence type="ECO:0000256" key="1">
    <source>
        <dbReference type="ARBA" id="ARBA00003408"/>
    </source>
</evidence>
<dbReference type="NCBIfam" id="TIGR00797">
    <property type="entry name" value="matE"/>
    <property type="match status" value="1"/>
</dbReference>
<feature type="transmembrane region" description="Helical" evidence="13">
    <location>
        <begin position="99"/>
        <end position="118"/>
    </location>
</feature>
<evidence type="ECO:0000256" key="2">
    <source>
        <dbReference type="ARBA" id="ARBA00004651"/>
    </source>
</evidence>
<name>A0AAU9E294_9FIRM</name>
<comment type="function">
    <text evidence="1">Multidrug efflux pump.</text>
</comment>
<evidence type="ECO:0000256" key="8">
    <source>
        <dbReference type="ARBA" id="ARBA00022692"/>
    </source>
</evidence>
<dbReference type="PIRSF" id="PIRSF006603">
    <property type="entry name" value="DinF"/>
    <property type="match status" value="1"/>
</dbReference>
<keyword evidence="15" id="KW-1185">Reference proteome</keyword>
<dbReference type="PANTHER" id="PTHR43298">
    <property type="entry name" value="MULTIDRUG RESISTANCE PROTEIN NORM-RELATED"/>
    <property type="match status" value="1"/>
</dbReference>
<feature type="transmembrane region" description="Helical" evidence="13">
    <location>
        <begin position="255"/>
        <end position="279"/>
    </location>
</feature>
<dbReference type="GO" id="GO:0005886">
    <property type="term" value="C:plasma membrane"/>
    <property type="evidence" value="ECO:0007669"/>
    <property type="project" value="UniProtKB-SubCell"/>
</dbReference>
<evidence type="ECO:0000313" key="14">
    <source>
        <dbReference type="EMBL" id="BEP28433.1"/>
    </source>
</evidence>
<keyword evidence="10" id="KW-0406">Ion transport</keyword>
<evidence type="ECO:0000313" key="15">
    <source>
        <dbReference type="Proteomes" id="UP001321786"/>
    </source>
</evidence>
<keyword evidence="7" id="KW-1003">Cell membrane</keyword>
<dbReference type="AlphaFoldDB" id="A0AAU9E294"/>
<dbReference type="KEGG" id="hprf:HLPR_07640"/>
<dbReference type="EMBL" id="AP028654">
    <property type="protein sequence ID" value="BEP28433.1"/>
    <property type="molecule type" value="Genomic_DNA"/>
</dbReference>
<feature type="transmembrane region" description="Helical" evidence="13">
    <location>
        <begin position="20"/>
        <end position="38"/>
    </location>
</feature>
<organism evidence="14 15">
    <name type="scientific">Helicovermis profundi</name>
    <dbReference type="NCBI Taxonomy" id="3065157"/>
    <lineage>
        <taxon>Bacteria</taxon>
        <taxon>Bacillati</taxon>
        <taxon>Bacillota</taxon>
        <taxon>Clostridia</taxon>
        <taxon>Helicovermis</taxon>
    </lineage>
</organism>
<keyword evidence="9 13" id="KW-1133">Transmembrane helix</keyword>
<dbReference type="GO" id="GO:0015297">
    <property type="term" value="F:antiporter activity"/>
    <property type="evidence" value="ECO:0007669"/>
    <property type="project" value="UniProtKB-KW"/>
</dbReference>
<dbReference type="GO" id="GO:0006811">
    <property type="term" value="P:monoatomic ion transport"/>
    <property type="evidence" value="ECO:0007669"/>
    <property type="project" value="UniProtKB-KW"/>
</dbReference>
<keyword evidence="5" id="KW-0813">Transport</keyword>
<feature type="transmembrane region" description="Helical" evidence="13">
    <location>
        <begin position="58"/>
        <end position="79"/>
    </location>
</feature>
<evidence type="ECO:0000256" key="3">
    <source>
        <dbReference type="ARBA" id="ARBA00010199"/>
    </source>
</evidence>
<dbReference type="InterPro" id="IPR002528">
    <property type="entry name" value="MATE_fam"/>
</dbReference>
<dbReference type="Proteomes" id="UP001321786">
    <property type="component" value="Chromosome"/>
</dbReference>
<evidence type="ECO:0000256" key="6">
    <source>
        <dbReference type="ARBA" id="ARBA00022449"/>
    </source>
</evidence>
<comment type="similarity">
    <text evidence="3">Belongs to the multi antimicrobial extrusion (MATE) (TC 2.A.66.1) family.</text>
</comment>
<evidence type="ECO:0000256" key="4">
    <source>
        <dbReference type="ARBA" id="ARBA00020268"/>
    </source>
</evidence>
<accession>A0AAU9E294</accession>
<dbReference type="PANTHER" id="PTHR43298:SF2">
    <property type="entry name" value="FMN_FAD EXPORTER YEEO-RELATED"/>
    <property type="match status" value="1"/>
</dbReference>
<keyword evidence="11 13" id="KW-0472">Membrane</keyword>
<dbReference type="RefSeq" id="WP_338536752.1">
    <property type="nucleotide sequence ID" value="NZ_AP028654.1"/>
</dbReference>
<evidence type="ECO:0000256" key="5">
    <source>
        <dbReference type="ARBA" id="ARBA00022448"/>
    </source>
</evidence>